<reference evidence="8 9" key="1">
    <citation type="submission" date="2023-08" db="EMBL/GenBank/DDBJ databases">
        <title>A Necator americanus chromosomal reference genome.</title>
        <authorList>
            <person name="Ilik V."/>
            <person name="Petrzelkova K.J."/>
            <person name="Pardy F."/>
            <person name="Fuh T."/>
            <person name="Niatou-Singa F.S."/>
            <person name="Gouil Q."/>
            <person name="Baker L."/>
            <person name="Ritchie M.E."/>
            <person name="Jex A.R."/>
            <person name="Gazzola D."/>
            <person name="Li H."/>
            <person name="Toshio Fujiwara R."/>
            <person name="Zhan B."/>
            <person name="Aroian R.V."/>
            <person name="Pafco B."/>
            <person name="Schwarz E.M."/>
        </authorList>
    </citation>
    <scope>NUCLEOTIDE SEQUENCE [LARGE SCALE GENOMIC DNA]</scope>
    <source>
        <strain evidence="8 9">Aroian</strain>
        <tissue evidence="8">Whole animal</tissue>
    </source>
</reference>
<keyword evidence="3 6" id="KW-1133">Transmembrane helix</keyword>
<protein>
    <recommendedName>
        <fullName evidence="7">Cadherin domain-containing protein</fullName>
    </recommendedName>
</protein>
<keyword evidence="6" id="KW-0472">Membrane</keyword>
<dbReference type="PANTHER" id="PTHR24026">
    <property type="entry name" value="FAT ATYPICAL CADHERIN-RELATED"/>
    <property type="match status" value="1"/>
</dbReference>
<dbReference type="SUPFAM" id="SSF49313">
    <property type="entry name" value="Cadherin-like"/>
    <property type="match status" value="2"/>
</dbReference>
<dbReference type="PROSITE" id="PS50268">
    <property type="entry name" value="CADHERIN_2"/>
    <property type="match status" value="2"/>
</dbReference>
<keyword evidence="5" id="KW-0106">Calcium</keyword>
<gene>
    <name evidence="8" type="primary">Necator_chrX.g21519</name>
    <name evidence="8" type="ORF">RB195_021358</name>
</gene>
<evidence type="ECO:0000313" key="8">
    <source>
        <dbReference type="EMBL" id="KAK6759741.1"/>
    </source>
</evidence>
<evidence type="ECO:0000256" key="5">
    <source>
        <dbReference type="PROSITE-ProRule" id="PRU00043"/>
    </source>
</evidence>
<keyword evidence="1 6" id="KW-0812">Transmembrane</keyword>
<evidence type="ECO:0000256" key="6">
    <source>
        <dbReference type="SAM" id="Phobius"/>
    </source>
</evidence>
<dbReference type="InterPro" id="IPR015919">
    <property type="entry name" value="Cadherin-like_sf"/>
</dbReference>
<evidence type="ECO:0000256" key="3">
    <source>
        <dbReference type="ARBA" id="ARBA00022989"/>
    </source>
</evidence>
<keyword evidence="2" id="KW-0130">Cell adhesion</keyword>
<keyword evidence="4" id="KW-0325">Glycoprotein</keyword>
<feature type="domain" description="Cadherin" evidence="7">
    <location>
        <begin position="164"/>
        <end position="271"/>
    </location>
</feature>
<evidence type="ECO:0000259" key="7">
    <source>
        <dbReference type="PROSITE" id="PS50268"/>
    </source>
</evidence>
<dbReference type="SMART" id="SM00112">
    <property type="entry name" value="CA"/>
    <property type="match status" value="2"/>
</dbReference>
<comment type="caution">
    <text evidence="8">The sequence shown here is derived from an EMBL/GenBank/DDBJ whole genome shotgun (WGS) entry which is preliminary data.</text>
</comment>
<keyword evidence="9" id="KW-1185">Reference proteome</keyword>
<dbReference type="Pfam" id="PF00028">
    <property type="entry name" value="Cadherin"/>
    <property type="match status" value="1"/>
</dbReference>
<dbReference type="PANTHER" id="PTHR24026:SF136">
    <property type="entry name" value="PROTOCADHERIN-23"/>
    <property type="match status" value="1"/>
</dbReference>
<accession>A0ABR1EAR7</accession>
<dbReference type="EMBL" id="JAVFWL010000006">
    <property type="protein sequence ID" value="KAK6759741.1"/>
    <property type="molecule type" value="Genomic_DNA"/>
</dbReference>
<dbReference type="Gene3D" id="2.60.40.60">
    <property type="entry name" value="Cadherins"/>
    <property type="match status" value="3"/>
</dbReference>
<evidence type="ECO:0000256" key="4">
    <source>
        <dbReference type="ARBA" id="ARBA00023180"/>
    </source>
</evidence>
<evidence type="ECO:0000256" key="2">
    <source>
        <dbReference type="ARBA" id="ARBA00022889"/>
    </source>
</evidence>
<evidence type="ECO:0000256" key="1">
    <source>
        <dbReference type="ARBA" id="ARBA00022692"/>
    </source>
</evidence>
<dbReference type="CDD" id="cd11304">
    <property type="entry name" value="Cadherin_repeat"/>
    <property type="match status" value="2"/>
</dbReference>
<dbReference type="PRINTS" id="PR00205">
    <property type="entry name" value="CADHERIN"/>
</dbReference>
<feature type="domain" description="Cadherin" evidence="7">
    <location>
        <begin position="58"/>
        <end position="163"/>
    </location>
</feature>
<dbReference type="Proteomes" id="UP001303046">
    <property type="component" value="Unassembled WGS sequence"/>
</dbReference>
<name>A0ABR1EAR7_NECAM</name>
<evidence type="ECO:0000313" key="9">
    <source>
        <dbReference type="Proteomes" id="UP001303046"/>
    </source>
</evidence>
<proteinExistence type="predicted"/>
<sequence length="626" mass="69586">MQNPYKILEDPIVVVPAVQNKVVRYIHDFHESTMILRSVSLIYLLLIEFNLSCLLENGRSAVYLSVVEDVKPGEVIGHLPIEGKTDGAKPDIQLRVVKGEEIAHILPGSKDLVIEKELDRDEGQGKFELVVECTSQNLDSDFSQLNISVFVTVQDVNDNAPIFDATEYNITIKEELPIGTIVFADFEATDRDQPGPNSFVLYSIAAGPHSDLLEIADPFRPVVTVKSRIDYEKIRKFDVTLEARDQGEPSLSSSVPLHVTVEDVNDRPPYFKRQYYTCRTIKDDVLVIEPEAINARDGDELDDDIEYGIFGEFSNNFLIDRDGKITVKLPPPPPRATFFVYAREKNNPDMNATAILSLNLEKSIRFEYDSYSLKITPAMPLHTVLLTVKAFSSQGSAVRYSLGNVNAVVAVGETTGQVTFAGLPKVKSGIMQYELLATNRIETTKAKLTVVVETESDCCAQMEFEKPEYHLQIGSLPVLGTISVRGQQKPNYRLMNLNQYFFVDQEGVVRLQPDTRPPCAICELVVLASRDDGATSVAKITVKNPSFAVSSTSVLTILILIILALIFALLLVIVFRKVHYVRHYVVNADKEKNFEAAKSPAPKRTAGAHLVPVTVTTQDGAPTVYF</sequence>
<feature type="transmembrane region" description="Helical" evidence="6">
    <location>
        <begin position="554"/>
        <end position="575"/>
    </location>
</feature>
<organism evidence="8 9">
    <name type="scientific">Necator americanus</name>
    <name type="common">Human hookworm</name>
    <dbReference type="NCBI Taxonomy" id="51031"/>
    <lineage>
        <taxon>Eukaryota</taxon>
        <taxon>Metazoa</taxon>
        <taxon>Ecdysozoa</taxon>
        <taxon>Nematoda</taxon>
        <taxon>Chromadorea</taxon>
        <taxon>Rhabditida</taxon>
        <taxon>Rhabditina</taxon>
        <taxon>Rhabditomorpha</taxon>
        <taxon>Strongyloidea</taxon>
        <taxon>Ancylostomatidae</taxon>
        <taxon>Bunostominae</taxon>
        <taxon>Necator</taxon>
    </lineage>
</organism>
<dbReference type="InterPro" id="IPR002126">
    <property type="entry name" value="Cadherin-like_dom"/>
</dbReference>